<gene>
    <name evidence="1" type="ORF">V6N12_043995</name>
</gene>
<reference evidence="1 2" key="1">
    <citation type="journal article" date="2024" name="G3 (Bethesda)">
        <title>Genome assembly of Hibiscus sabdariffa L. provides insights into metabolisms of medicinal natural products.</title>
        <authorList>
            <person name="Kim T."/>
        </authorList>
    </citation>
    <scope>NUCLEOTIDE SEQUENCE [LARGE SCALE GENOMIC DNA]</scope>
    <source>
        <strain evidence="1">TK-2024</strain>
        <tissue evidence="1">Old leaves</tissue>
    </source>
</reference>
<proteinExistence type="predicted"/>
<dbReference type="EMBL" id="JBBPBM010000028">
    <property type="protein sequence ID" value="KAK8537849.1"/>
    <property type="molecule type" value="Genomic_DNA"/>
</dbReference>
<dbReference type="Proteomes" id="UP001472677">
    <property type="component" value="Unassembled WGS sequence"/>
</dbReference>
<evidence type="ECO:0008006" key="3">
    <source>
        <dbReference type="Google" id="ProtNLM"/>
    </source>
</evidence>
<evidence type="ECO:0000313" key="1">
    <source>
        <dbReference type="EMBL" id="KAK8537849.1"/>
    </source>
</evidence>
<protein>
    <recommendedName>
        <fullName evidence="3">RNase H type-1 domain-containing protein</fullName>
    </recommendedName>
</protein>
<accession>A0ABR2DHM1</accession>
<name>A0ABR2DHM1_9ROSI</name>
<keyword evidence="2" id="KW-1185">Reference proteome</keyword>
<evidence type="ECO:0000313" key="2">
    <source>
        <dbReference type="Proteomes" id="UP001472677"/>
    </source>
</evidence>
<organism evidence="1 2">
    <name type="scientific">Hibiscus sabdariffa</name>
    <name type="common">roselle</name>
    <dbReference type="NCBI Taxonomy" id="183260"/>
    <lineage>
        <taxon>Eukaryota</taxon>
        <taxon>Viridiplantae</taxon>
        <taxon>Streptophyta</taxon>
        <taxon>Embryophyta</taxon>
        <taxon>Tracheophyta</taxon>
        <taxon>Spermatophyta</taxon>
        <taxon>Magnoliopsida</taxon>
        <taxon>eudicotyledons</taxon>
        <taxon>Gunneridae</taxon>
        <taxon>Pentapetalae</taxon>
        <taxon>rosids</taxon>
        <taxon>malvids</taxon>
        <taxon>Malvales</taxon>
        <taxon>Malvaceae</taxon>
        <taxon>Malvoideae</taxon>
        <taxon>Hibiscus</taxon>
    </lineage>
</organism>
<comment type="caution">
    <text evidence="1">The sequence shown here is derived from an EMBL/GenBank/DDBJ whole genome shotgun (WGS) entry which is preliminary data.</text>
</comment>
<sequence length="254" mass="28953">MFYQGVWNGFKIEIGILFGGNVCRNESVCSFGLLVVNVSSPIERGDCPTASNVWSRVVCPSKLLEFMNMPFETWLMVNLRSQGQFVSDPTMWDYLFPTIYWLMWKRRCSTILDVYFVERDDILLVGDWIASDFCRVVATHVGTRLCGFSGHDLTHRGWSRPRPYALPGNALVDDVHEMLTQDWTVIIRQIPRDMNKVVDALAVSICDVLIGLLFFDSPSDFVAHLVARNNVDDDEAGLMDEPWWSLFVAGKVKD</sequence>